<dbReference type="EMBL" id="CAKOFQ010006667">
    <property type="protein sequence ID" value="CAH1956864.1"/>
    <property type="molecule type" value="Genomic_DNA"/>
</dbReference>
<organism evidence="1 2">
    <name type="scientific">Acanthoscelides obtectus</name>
    <name type="common">Bean weevil</name>
    <name type="synonym">Bruchus obtectus</name>
    <dbReference type="NCBI Taxonomy" id="200917"/>
    <lineage>
        <taxon>Eukaryota</taxon>
        <taxon>Metazoa</taxon>
        <taxon>Ecdysozoa</taxon>
        <taxon>Arthropoda</taxon>
        <taxon>Hexapoda</taxon>
        <taxon>Insecta</taxon>
        <taxon>Pterygota</taxon>
        <taxon>Neoptera</taxon>
        <taxon>Endopterygota</taxon>
        <taxon>Coleoptera</taxon>
        <taxon>Polyphaga</taxon>
        <taxon>Cucujiformia</taxon>
        <taxon>Chrysomeloidea</taxon>
        <taxon>Chrysomelidae</taxon>
        <taxon>Bruchinae</taxon>
        <taxon>Bruchini</taxon>
        <taxon>Acanthoscelides</taxon>
    </lineage>
</organism>
<dbReference type="AlphaFoldDB" id="A0A9P0JQA2"/>
<reference evidence="1" key="1">
    <citation type="submission" date="2022-03" db="EMBL/GenBank/DDBJ databases">
        <authorList>
            <person name="Sayadi A."/>
        </authorList>
    </citation>
    <scope>NUCLEOTIDE SEQUENCE</scope>
</reference>
<name>A0A9P0JQA2_ACAOB</name>
<proteinExistence type="predicted"/>
<gene>
    <name evidence="1" type="ORF">ACAOBT_LOCUS1768</name>
</gene>
<protein>
    <submittedName>
        <fullName evidence="1">Uncharacterized protein</fullName>
    </submittedName>
</protein>
<evidence type="ECO:0000313" key="2">
    <source>
        <dbReference type="Proteomes" id="UP001152888"/>
    </source>
</evidence>
<evidence type="ECO:0000313" key="1">
    <source>
        <dbReference type="EMBL" id="CAH1956864.1"/>
    </source>
</evidence>
<accession>A0A9P0JQA2</accession>
<sequence length="103" mass="12035">MTLVRKLRTSATNDLNNYLRMDDMCFNEDLKFSAVISPQALGRIIPDTCQCIYKALKKKYLKFPDTVEEWQKIARDYNSRWNFPNCGGAIDGKQARQQWIVLL</sequence>
<comment type="caution">
    <text evidence="1">The sequence shown here is derived from an EMBL/GenBank/DDBJ whole genome shotgun (WGS) entry which is preliminary data.</text>
</comment>
<dbReference type="OrthoDB" id="2668416at2759"/>
<dbReference type="Proteomes" id="UP001152888">
    <property type="component" value="Unassembled WGS sequence"/>
</dbReference>
<keyword evidence="2" id="KW-1185">Reference proteome</keyword>